<evidence type="ECO:0000313" key="8">
    <source>
        <dbReference type="EMBL" id="MFC6038727.1"/>
    </source>
</evidence>
<dbReference type="Proteomes" id="UP001596170">
    <property type="component" value="Unassembled WGS sequence"/>
</dbReference>
<evidence type="ECO:0000256" key="3">
    <source>
        <dbReference type="ARBA" id="ARBA00022729"/>
    </source>
</evidence>
<keyword evidence="3 7" id="KW-0732">Signal</keyword>
<dbReference type="InterPro" id="IPR027304">
    <property type="entry name" value="Trigger_fact/SurA_dom_sf"/>
</dbReference>
<name>A0ABW1L6G4_9BACL</name>
<feature type="chain" id="PRO_5045221008" description="peptidylprolyl isomerase" evidence="7">
    <location>
        <begin position="21"/>
        <end position="265"/>
    </location>
</feature>
<dbReference type="EC" id="5.2.1.8" evidence="2"/>
<evidence type="ECO:0000256" key="7">
    <source>
        <dbReference type="SAM" id="SignalP"/>
    </source>
</evidence>
<organism evidence="8 9">
    <name type="scientific">Paenisporosarcina macmurdoensis</name>
    <dbReference type="NCBI Taxonomy" id="212659"/>
    <lineage>
        <taxon>Bacteria</taxon>
        <taxon>Bacillati</taxon>
        <taxon>Bacillota</taxon>
        <taxon>Bacilli</taxon>
        <taxon>Bacillales</taxon>
        <taxon>Caryophanaceae</taxon>
        <taxon>Paenisporosarcina</taxon>
    </lineage>
</organism>
<dbReference type="RefSeq" id="WP_377732817.1">
    <property type="nucleotide sequence ID" value="NZ_JBHSRI010000003.1"/>
</dbReference>
<gene>
    <name evidence="8" type="ORF">ACFPYN_04570</name>
</gene>
<proteinExistence type="predicted"/>
<dbReference type="Pfam" id="PF13623">
    <property type="entry name" value="SurA_N_2"/>
    <property type="match status" value="1"/>
</dbReference>
<dbReference type="PROSITE" id="PS51257">
    <property type="entry name" value="PROKAR_LIPOPROTEIN"/>
    <property type="match status" value="1"/>
</dbReference>
<comment type="caution">
    <text evidence="8">The sequence shown here is derived from an EMBL/GenBank/DDBJ whole genome shotgun (WGS) entry which is preliminary data.</text>
</comment>
<keyword evidence="4" id="KW-0697">Rotamase</keyword>
<evidence type="ECO:0000256" key="1">
    <source>
        <dbReference type="ARBA" id="ARBA00000971"/>
    </source>
</evidence>
<comment type="catalytic activity">
    <reaction evidence="1">
        <text>[protein]-peptidylproline (omega=180) = [protein]-peptidylproline (omega=0)</text>
        <dbReference type="Rhea" id="RHEA:16237"/>
        <dbReference type="Rhea" id="RHEA-COMP:10747"/>
        <dbReference type="Rhea" id="RHEA-COMP:10748"/>
        <dbReference type="ChEBI" id="CHEBI:83833"/>
        <dbReference type="ChEBI" id="CHEBI:83834"/>
        <dbReference type="EC" id="5.2.1.8"/>
    </reaction>
</comment>
<accession>A0ABW1L6G4</accession>
<evidence type="ECO:0000256" key="6">
    <source>
        <dbReference type="SAM" id="MobiDB-lite"/>
    </source>
</evidence>
<keyword evidence="9" id="KW-1185">Reference proteome</keyword>
<sequence>MKFKKILLPLAAGALTLSLAACGDEDKAAKEEAPKQETAAKDTKEESAKAPTEKEAAADAKKMQAKLDEQQVDKSETVAVVNEEELTGDQYNQALMSIQGQMQQMGQDPTSKEAAEQIKTQTLDSLVNQTLVRQKAAEAKLTATEEEVNKEYATYEEQFGGEEGMAKALEAQKMDIETLKEQIADSIVFGKYQDKVAPAKEVTDKQIQEYYDQAVAQAKEAKQEIPPLEEAKVEIKGILEQEQQQEIFAAHVEKLKADAKIELKI</sequence>
<evidence type="ECO:0000256" key="4">
    <source>
        <dbReference type="ARBA" id="ARBA00023110"/>
    </source>
</evidence>
<dbReference type="PANTHER" id="PTHR47245">
    <property type="entry name" value="PEPTIDYLPROLYL ISOMERASE"/>
    <property type="match status" value="1"/>
</dbReference>
<keyword evidence="5" id="KW-0413">Isomerase</keyword>
<feature type="region of interest" description="Disordered" evidence="6">
    <location>
        <begin position="24"/>
        <end position="76"/>
    </location>
</feature>
<dbReference type="EMBL" id="JBHSRI010000003">
    <property type="protein sequence ID" value="MFC6038727.1"/>
    <property type="molecule type" value="Genomic_DNA"/>
</dbReference>
<dbReference type="SUPFAM" id="SSF109998">
    <property type="entry name" value="Triger factor/SurA peptide-binding domain-like"/>
    <property type="match status" value="1"/>
</dbReference>
<evidence type="ECO:0000256" key="2">
    <source>
        <dbReference type="ARBA" id="ARBA00013194"/>
    </source>
</evidence>
<dbReference type="InterPro" id="IPR050245">
    <property type="entry name" value="PrsA_foldase"/>
</dbReference>
<protein>
    <recommendedName>
        <fullName evidence="2">peptidylprolyl isomerase</fullName>
        <ecNumber evidence="2">5.2.1.8</ecNumber>
    </recommendedName>
</protein>
<dbReference type="PANTHER" id="PTHR47245:SF1">
    <property type="entry name" value="FOLDASE PROTEIN PRSA"/>
    <property type="match status" value="1"/>
</dbReference>
<reference evidence="9" key="1">
    <citation type="journal article" date="2019" name="Int. J. Syst. Evol. Microbiol.">
        <title>The Global Catalogue of Microorganisms (GCM) 10K type strain sequencing project: providing services to taxonomists for standard genome sequencing and annotation.</title>
        <authorList>
            <consortium name="The Broad Institute Genomics Platform"/>
            <consortium name="The Broad Institute Genome Sequencing Center for Infectious Disease"/>
            <person name="Wu L."/>
            <person name="Ma J."/>
        </authorList>
    </citation>
    <scope>NUCLEOTIDE SEQUENCE [LARGE SCALE GENOMIC DNA]</scope>
    <source>
        <strain evidence="9">CCUG 54527</strain>
    </source>
</reference>
<evidence type="ECO:0000313" key="9">
    <source>
        <dbReference type="Proteomes" id="UP001596170"/>
    </source>
</evidence>
<evidence type="ECO:0000256" key="5">
    <source>
        <dbReference type="ARBA" id="ARBA00023235"/>
    </source>
</evidence>
<dbReference type="Gene3D" id="1.10.4030.10">
    <property type="entry name" value="Porin chaperone SurA, peptide-binding domain"/>
    <property type="match status" value="1"/>
</dbReference>
<feature type="signal peptide" evidence="7">
    <location>
        <begin position="1"/>
        <end position="20"/>
    </location>
</feature>